<evidence type="ECO:0000256" key="5">
    <source>
        <dbReference type="SAM" id="Phobius"/>
    </source>
</evidence>
<reference evidence="8 9" key="1">
    <citation type="submission" date="2019-09" db="EMBL/GenBank/DDBJ databases">
        <authorList>
            <person name="Pidcock S.E."/>
            <person name="Huws S.A."/>
        </authorList>
    </citation>
    <scope>NUCLEOTIDE SEQUENCE [LARGE SCALE GENOMIC DNA]</scope>
    <source>
        <strain evidence="8 9">MZ8</strain>
    </source>
</reference>
<name>A0A6M0LK19_PSEXY</name>
<dbReference type="PROSITE" id="PS50885">
    <property type="entry name" value="HAMP"/>
    <property type="match status" value="1"/>
</dbReference>
<feature type="transmembrane region" description="Helical" evidence="5">
    <location>
        <begin position="12"/>
        <end position="37"/>
    </location>
</feature>
<feature type="transmembrane region" description="Helical" evidence="5">
    <location>
        <begin position="200"/>
        <end position="223"/>
    </location>
</feature>
<evidence type="ECO:0000259" key="6">
    <source>
        <dbReference type="PROSITE" id="PS50111"/>
    </source>
</evidence>
<sequence>MKDRKEKKAKVSLNILILIIAIPLIAALIICNVFNAFNTYRIKKTTEETYYNMLYGISSNLIKAERDFTQAQLLGTQKLAYKEFVVQSVLEAMDADWQTMVDNIDSELDQAITMAKTNDKLWSKLTTEDGINFATAYDNFTTSYAKWKEDYAKTTSAATAEPWTQSYTASRNQLIIMDSIVTTWAQNENRATDAKIQNTILISSIVFAAIAVILFIFTIIILMNISRNMKGIRNAVRRISEGDFVTKIKPRTIITDFAEIGFSLESMRHDLRNALVRVIDYATSVNNKAEETKDNIAASQHTTNDISSAVYDIAEGATAMAQDVSQTSTITASIGDSVENVLYSANGNLDKGQQVFDESTRIKEKLEQIKIQDQKTDAIASQVASSVGETATVVAQITEAAEGIINISSQTNLLALNASIEAARAGEAGKGFAVVADNIKNLAEETNNLAGEITGMLATITHYSDTNKKLAEDIKEATSNEAVALSDMSETFDEMIKLLQETEVGNKQIVELVKSVNLDKNSILSSVDSLSSISQENAASTQETSASLTQLDSNMEAVVTQAEELQNIAEQLTENIRFFQVELPNNE</sequence>
<evidence type="ECO:0000256" key="1">
    <source>
        <dbReference type="ARBA" id="ARBA00023224"/>
    </source>
</evidence>
<keyword evidence="1 3" id="KW-0807">Transducer</keyword>
<reference evidence="8 9" key="2">
    <citation type="submission" date="2020-03" db="EMBL/GenBank/DDBJ databases">
        <title>Investigating the evolutionary divergence of the Butyrivibrio group.</title>
        <authorList>
            <person name="Skvortsov T."/>
            <person name="Santos F.G."/>
            <person name="Ting K.S."/>
            <person name="Creevey C.J."/>
        </authorList>
    </citation>
    <scope>NUCLEOTIDE SEQUENCE [LARGE SCALE GENOMIC DNA]</scope>
    <source>
        <strain evidence="8 9">MZ8</strain>
    </source>
</reference>
<dbReference type="Proteomes" id="UP000473091">
    <property type="component" value="Unassembled WGS sequence"/>
</dbReference>
<evidence type="ECO:0000313" key="9">
    <source>
        <dbReference type="Proteomes" id="UP000473091"/>
    </source>
</evidence>
<dbReference type="Pfam" id="PF00015">
    <property type="entry name" value="MCPsignal"/>
    <property type="match status" value="1"/>
</dbReference>
<dbReference type="EMBL" id="VTVE01000006">
    <property type="protein sequence ID" value="NEX02875.1"/>
    <property type="molecule type" value="Genomic_DNA"/>
</dbReference>
<keyword evidence="5" id="KW-0472">Membrane</keyword>
<feature type="coiled-coil region" evidence="4">
    <location>
        <begin position="548"/>
        <end position="582"/>
    </location>
</feature>
<dbReference type="GO" id="GO:0016020">
    <property type="term" value="C:membrane"/>
    <property type="evidence" value="ECO:0007669"/>
    <property type="project" value="InterPro"/>
</dbReference>
<dbReference type="SMART" id="SM00283">
    <property type="entry name" value="MA"/>
    <property type="match status" value="1"/>
</dbReference>
<dbReference type="AlphaFoldDB" id="A0A6M0LK19"/>
<keyword evidence="5" id="KW-1133">Transmembrane helix</keyword>
<accession>A0A6M0LK19</accession>
<dbReference type="Gene3D" id="1.10.287.950">
    <property type="entry name" value="Methyl-accepting chemotaxis protein"/>
    <property type="match status" value="1"/>
</dbReference>
<feature type="domain" description="Methyl-accepting transducer" evidence="6">
    <location>
        <begin position="295"/>
        <end position="552"/>
    </location>
</feature>
<evidence type="ECO:0000256" key="4">
    <source>
        <dbReference type="SAM" id="Coils"/>
    </source>
</evidence>
<evidence type="ECO:0000256" key="2">
    <source>
        <dbReference type="ARBA" id="ARBA00029447"/>
    </source>
</evidence>
<dbReference type="PANTHER" id="PTHR32089:SF112">
    <property type="entry name" value="LYSOZYME-LIKE PROTEIN-RELATED"/>
    <property type="match status" value="1"/>
</dbReference>
<dbReference type="GO" id="GO:0007165">
    <property type="term" value="P:signal transduction"/>
    <property type="evidence" value="ECO:0007669"/>
    <property type="project" value="UniProtKB-KW"/>
</dbReference>
<proteinExistence type="inferred from homology"/>
<gene>
    <name evidence="8" type="ORF">F0Q01_13405</name>
</gene>
<protein>
    <submittedName>
        <fullName evidence="8">Methyl-accepting chemotaxis protein</fullName>
    </submittedName>
</protein>
<dbReference type="RefSeq" id="WP_090489896.1">
    <property type="nucleotide sequence ID" value="NZ_VTVE01000006.1"/>
</dbReference>
<dbReference type="InterPro" id="IPR003660">
    <property type="entry name" value="HAMP_dom"/>
</dbReference>
<dbReference type="InterPro" id="IPR004089">
    <property type="entry name" value="MCPsignal_dom"/>
</dbReference>
<dbReference type="PANTHER" id="PTHR32089">
    <property type="entry name" value="METHYL-ACCEPTING CHEMOTAXIS PROTEIN MCPB"/>
    <property type="match status" value="1"/>
</dbReference>
<dbReference type="SUPFAM" id="SSF58104">
    <property type="entry name" value="Methyl-accepting chemotaxis protein (MCP) signaling domain"/>
    <property type="match status" value="1"/>
</dbReference>
<evidence type="ECO:0000313" key="8">
    <source>
        <dbReference type="EMBL" id="NEX02875.1"/>
    </source>
</evidence>
<keyword evidence="5" id="KW-0812">Transmembrane</keyword>
<organism evidence="8 9">
    <name type="scientific">Pseudobutyrivibrio xylanivorans</name>
    <dbReference type="NCBI Taxonomy" id="185007"/>
    <lineage>
        <taxon>Bacteria</taxon>
        <taxon>Bacillati</taxon>
        <taxon>Bacillota</taxon>
        <taxon>Clostridia</taxon>
        <taxon>Lachnospirales</taxon>
        <taxon>Lachnospiraceae</taxon>
        <taxon>Pseudobutyrivibrio</taxon>
    </lineage>
</organism>
<evidence type="ECO:0000259" key="7">
    <source>
        <dbReference type="PROSITE" id="PS50885"/>
    </source>
</evidence>
<dbReference type="PROSITE" id="PS50111">
    <property type="entry name" value="CHEMOTAXIS_TRANSDUC_2"/>
    <property type="match status" value="1"/>
</dbReference>
<keyword evidence="4" id="KW-0175">Coiled coil</keyword>
<comment type="similarity">
    <text evidence="2">Belongs to the methyl-accepting chemotaxis (MCP) protein family.</text>
</comment>
<comment type="caution">
    <text evidence="8">The sequence shown here is derived from an EMBL/GenBank/DDBJ whole genome shotgun (WGS) entry which is preliminary data.</text>
</comment>
<feature type="domain" description="HAMP" evidence="7">
    <location>
        <begin position="223"/>
        <end position="276"/>
    </location>
</feature>
<evidence type="ECO:0000256" key="3">
    <source>
        <dbReference type="PROSITE-ProRule" id="PRU00284"/>
    </source>
</evidence>